<organism evidence="3 4">
    <name type="scientific">Bifidobacterium leontopitheci</name>
    <dbReference type="NCBI Taxonomy" id="2650774"/>
    <lineage>
        <taxon>Bacteria</taxon>
        <taxon>Bacillati</taxon>
        <taxon>Actinomycetota</taxon>
        <taxon>Actinomycetes</taxon>
        <taxon>Bifidobacteriales</taxon>
        <taxon>Bifidobacteriaceae</taxon>
        <taxon>Bifidobacterium</taxon>
    </lineage>
</organism>
<feature type="transmembrane region" description="Helical" evidence="2">
    <location>
        <begin position="117"/>
        <end position="138"/>
    </location>
</feature>
<protein>
    <submittedName>
        <fullName evidence="3">Uncharacterized protein</fullName>
    </submittedName>
</protein>
<dbReference type="AlphaFoldDB" id="A0A6I1GHC3"/>
<comment type="caution">
    <text evidence="3">The sequence shown here is derived from an EMBL/GenBank/DDBJ whole genome shotgun (WGS) entry which is preliminary data.</text>
</comment>
<dbReference type="RefSeq" id="WP_152234696.1">
    <property type="nucleotide sequence ID" value="NZ_JBHSKZ010000062.1"/>
</dbReference>
<sequence>MGNSKRREASGKDADAPRRRVRTRLIVMAVLSVAMMLSPASAVFAQASIGEKDSLPGDMSLNMLLAILSVYGKTISVPAFTYMALLAVPGVLAVMLLCVGSSLVSAAYGHTGRRPRLVVGTVCAAIAALGSTLLWYIVSAGVAVMMFIDDKGRGLGVIAPQFTALAVLVVLVAVMPMLIAVGSLMDARRARAKSAGAVMATLVTMMITQLAQAALVCLSVTASMQVDAFNDGGRSRAVAAFHSAVQAVVFGLDGMTGVVGIFLCIIVSTGAVRPMAHRSFMRSHAPTVAAMTLFAVLAVTWSVLWYINQSYIDDKGARTVMAWAVLLLPSAQYLTAFVAVVIALVRLGRRRSRRSAATLPYVPAPGSPMPARESVPLPPGPVALTSSPGAGTPAGPHPPASPVVAGAGSGAGAGLTAVHVPLPPRNPQG</sequence>
<accession>A0A6I1GHC3</accession>
<proteinExistence type="predicted"/>
<feature type="region of interest" description="Disordered" evidence="1">
    <location>
        <begin position="359"/>
        <end position="408"/>
    </location>
</feature>
<keyword evidence="2" id="KW-1133">Transmembrane helix</keyword>
<keyword evidence="4" id="KW-1185">Reference proteome</keyword>
<dbReference type="EMBL" id="WBVT01000021">
    <property type="protein sequence ID" value="KAB7790102.1"/>
    <property type="molecule type" value="Genomic_DNA"/>
</dbReference>
<name>A0A6I1GHC3_9BIFI</name>
<gene>
    <name evidence="3" type="ORF">F7D09_1364</name>
</gene>
<keyword evidence="2" id="KW-0812">Transmembrane</keyword>
<reference evidence="3 4" key="1">
    <citation type="submission" date="2019-09" db="EMBL/GenBank/DDBJ databases">
        <title>Characterization of the phylogenetic diversity of two novel species belonging to the genus Bifidobacterium: Bifidobacterium cebidarum sp. nov. and Bifidobacterium leontopitheci sp. nov.</title>
        <authorList>
            <person name="Lugli G.A."/>
            <person name="Duranti S."/>
            <person name="Milani C."/>
            <person name="Turroni F."/>
            <person name="Ventura M."/>
        </authorList>
    </citation>
    <scope>NUCLEOTIDE SEQUENCE [LARGE SCALE GENOMIC DNA]</scope>
    <source>
        <strain evidence="3 4">LMG 31471</strain>
    </source>
</reference>
<feature type="transmembrane region" description="Helical" evidence="2">
    <location>
        <begin position="79"/>
        <end position="105"/>
    </location>
</feature>
<feature type="transmembrane region" description="Helical" evidence="2">
    <location>
        <begin position="288"/>
        <end position="308"/>
    </location>
</feature>
<feature type="transmembrane region" description="Helical" evidence="2">
    <location>
        <begin position="197"/>
        <end position="224"/>
    </location>
</feature>
<feature type="transmembrane region" description="Helical" evidence="2">
    <location>
        <begin position="25"/>
        <end position="49"/>
    </location>
</feature>
<keyword evidence="2" id="KW-0472">Membrane</keyword>
<feature type="transmembrane region" description="Helical" evidence="2">
    <location>
        <begin position="244"/>
        <end position="267"/>
    </location>
</feature>
<evidence type="ECO:0000256" key="1">
    <source>
        <dbReference type="SAM" id="MobiDB-lite"/>
    </source>
</evidence>
<dbReference type="Proteomes" id="UP000441772">
    <property type="component" value="Unassembled WGS sequence"/>
</dbReference>
<evidence type="ECO:0000313" key="4">
    <source>
        <dbReference type="Proteomes" id="UP000441772"/>
    </source>
</evidence>
<evidence type="ECO:0000313" key="3">
    <source>
        <dbReference type="EMBL" id="KAB7790102.1"/>
    </source>
</evidence>
<feature type="transmembrane region" description="Helical" evidence="2">
    <location>
        <begin position="158"/>
        <end position="185"/>
    </location>
</feature>
<evidence type="ECO:0000256" key="2">
    <source>
        <dbReference type="SAM" id="Phobius"/>
    </source>
</evidence>
<feature type="transmembrane region" description="Helical" evidence="2">
    <location>
        <begin position="320"/>
        <end position="345"/>
    </location>
</feature>
<feature type="compositionally biased region" description="Low complexity" evidence="1">
    <location>
        <begin position="385"/>
        <end position="394"/>
    </location>
</feature>